<keyword evidence="4 5" id="KW-0472">Membrane</keyword>
<evidence type="ECO:0000259" key="6">
    <source>
        <dbReference type="Pfam" id="PF01699"/>
    </source>
</evidence>
<reference evidence="7" key="1">
    <citation type="submission" date="2021-08" db="EMBL/GenBank/DDBJ databases">
        <authorList>
            <person name="Stevens D.C."/>
        </authorList>
    </citation>
    <scope>NUCLEOTIDE SEQUENCE</scope>
    <source>
        <strain evidence="7">DSM 53165</strain>
    </source>
</reference>
<evidence type="ECO:0000256" key="2">
    <source>
        <dbReference type="ARBA" id="ARBA00022692"/>
    </source>
</evidence>
<name>A0ABS7U555_9BACT</name>
<evidence type="ECO:0000256" key="3">
    <source>
        <dbReference type="ARBA" id="ARBA00022989"/>
    </source>
</evidence>
<feature type="transmembrane region" description="Helical" evidence="5">
    <location>
        <begin position="213"/>
        <end position="234"/>
    </location>
</feature>
<dbReference type="PANTHER" id="PTHR10846:SF8">
    <property type="entry name" value="INNER MEMBRANE PROTEIN YRBG"/>
    <property type="match status" value="1"/>
</dbReference>
<dbReference type="RefSeq" id="WP_224197429.1">
    <property type="nucleotide sequence ID" value="NZ_JAIRAU010000057.1"/>
</dbReference>
<keyword evidence="8" id="KW-1185">Reference proteome</keyword>
<evidence type="ECO:0000256" key="4">
    <source>
        <dbReference type="ARBA" id="ARBA00023136"/>
    </source>
</evidence>
<dbReference type="InterPro" id="IPR004481">
    <property type="entry name" value="K/Na/Ca-exchanger"/>
</dbReference>
<dbReference type="InterPro" id="IPR004837">
    <property type="entry name" value="NaCa_Exmemb"/>
</dbReference>
<comment type="subcellular location">
    <subcellularLocation>
        <location evidence="1">Membrane</location>
        <topology evidence="1">Multi-pass membrane protein</topology>
    </subcellularLocation>
</comment>
<gene>
    <name evidence="7" type="ORF">K7C98_41250</name>
</gene>
<evidence type="ECO:0000256" key="1">
    <source>
        <dbReference type="ARBA" id="ARBA00004141"/>
    </source>
</evidence>
<feature type="transmembrane region" description="Helical" evidence="5">
    <location>
        <begin position="183"/>
        <end position="201"/>
    </location>
</feature>
<feature type="transmembrane region" description="Helical" evidence="5">
    <location>
        <begin position="73"/>
        <end position="91"/>
    </location>
</feature>
<dbReference type="Proteomes" id="UP001139031">
    <property type="component" value="Unassembled WGS sequence"/>
</dbReference>
<protein>
    <recommendedName>
        <fullName evidence="6">Sodium/calcium exchanger membrane region domain-containing protein</fullName>
    </recommendedName>
</protein>
<dbReference type="Pfam" id="PF01699">
    <property type="entry name" value="Na_Ca_ex"/>
    <property type="match status" value="2"/>
</dbReference>
<feature type="transmembrane region" description="Helical" evidence="5">
    <location>
        <begin position="35"/>
        <end position="53"/>
    </location>
</feature>
<feature type="transmembrane region" description="Helical" evidence="5">
    <location>
        <begin position="313"/>
        <end position="332"/>
    </location>
</feature>
<dbReference type="InterPro" id="IPR044880">
    <property type="entry name" value="NCX_ion-bd_dom_sf"/>
</dbReference>
<organism evidence="7 8">
    <name type="scientific">Nannocystis pusilla</name>
    <dbReference type="NCBI Taxonomy" id="889268"/>
    <lineage>
        <taxon>Bacteria</taxon>
        <taxon>Pseudomonadati</taxon>
        <taxon>Myxococcota</taxon>
        <taxon>Polyangia</taxon>
        <taxon>Nannocystales</taxon>
        <taxon>Nannocystaceae</taxon>
        <taxon>Nannocystis</taxon>
    </lineage>
</organism>
<feature type="domain" description="Sodium/calcium exchanger membrane region" evidence="6">
    <location>
        <begin position="5"/>
        <end position="144"/>
    </location>
</feature>
<dbReference type="EMBL" id="JAIRAU010000057">
    <property type="protein sequence ID" value="MBZ5715695.1"/>
    <property type="molecule type" value="Genomic_DNA"/>
</dbReference>
<dbReference type="PANTHER" id="PTHR10846">
    <property type="entry name" value="SODIUM/POTASSIUM/CALCIUM EXCHANGER"/>
    <property type="match status" value="1"/>
</dbReference>
<evidence type="ECO:0000313" key="7">
    <source>
        <dbReference type="EMBL" id="MBZ5715695.1"/>
    </source>
</evidence>
<feature type="transmembrane region" description="Helical" evidence="5">
    <location>
        <begin position="137"/>
        <end position="155"/>
    </location>
</feature>
<feature type="domain" description="Sodium/calcium exchanger membrane region" evidence="6">
    <location>
        <begin position="183"/>
        <end position="305"/>
    </location>
</feature>
<sequence>MLAVVVRFAVSALVIVVAGTLLTRLGDTLAERTGFGRVLVGAVLLALATSLPEVTVDVHAARLGNPDLAVGDLMGSSLFNLLILAIADLLHRAPASGMFKHSAVIHALSATASILLTALAGMAILAGGVAIGLGRVGLGSIAILCSYLFVLRLVYRDQRLDAAGRPNTPRDGPGDGGGWGKPLLGFSACAAVILVAAPHLARSADAIAEQSGLGGTFVGTTLVALVTSLPELVATLTAVRIGAFALAAGNIFGSNAINMVLLFPVELAHGDLLFRSVSPVHAFTALAVVLVTAVVVMGQLYRVESRRMFVEPDALLVITLVVGALLAVYFLGDMSQVR</sequence>
<dbReference type="Gene3D" id="1.20.1420.30">
    <property type="entry name" value="NCX, central ion-binding region"/>
    <property type="match status" value="1"/>
</dbReference>
<proteinExistence type="predicted"/>
<evidence type="ECO:0000313" key="8">
    <source>
        <dbReference type="Proteomes" id="UP001139031"/>
    </source>
</evidence>
<feature type="transmembrane region" description="Helical" evidence="5">
    <location>
        <begin position="241"/>
        <end position="263"/>
    </location>
</feature>
<keyword evidence="3 5" id="KW-1133">Transmembrane helix</keyword>
<accession>A0ABS7U555</accession>
<feature type="transmembrane region" description="Helical" evidence="5">
    <location>
        <begin position="283"/>
        <end position="301"/>
    </location>
</feature>
<keyword evidence="2 5" id="KW-0812">Transmembrane</keyword>
<feature type="transmembrane region" description="Helical" evidence="5">
    <location>
        <begin position="103"/>
        <end position="131"/>
    </location>
</feature>
<feature type="transmembrane region" description="Helical" evidence="5">
    <location>
        <begin position="6"/>
        <end position="23"/>
    </location>
</feature>
<comment type="caution">
    <text evidence="7">The sequence shown here is derived from an EMBL/GenBank/DDBJ whole genome shotgun (WGS) entry which is preliminary data.</text>
</comment>
<evidence type="ECO:0000256" key="5">
    <source>
        <dbReference type="SAM" id="Phobius"/>
    </source>
</evidence>